<proteinExistence type="predicted"/>
<name>A0A084B765_STACB</name>
<evidence type="ECO:0000313" key="2">
    <source>
        <dbReference type="Proteomes" id="UP000028045"/>
    </source>
</evidence>
<accession>A0A084B765</accession>
<reference evidence="1 2" key="1">
    <citation type="journal article" date="2014" name="BMC Genomics">
        <title>Comparative genome sequencing reveals chemotype-specific gene clusters in the toxigenic black mold Stachybotrys.</title>
        <authorList>
            <person name="Semeiks J."/>
            <person name="Borek D."/>
            <person name="Otwinowski Z."/>
            <person name="Grishin N.V."/>
        </authorList>
    </citation>
    <scope>NUCLEOTIDE SEQUENCE [LARGE SCALE GENOMIC DNA]</scope>
    <source>
        <strain evidence="2">CBS 109288 / IBT 7711</strain>
    </source>
</reference>
<dbReference type="HOGENOM" id="CLU_1295148_0_0_1"/>
<organism evidence="1 2">
    <name type="scientific">Stachybotrys chartarum (strain CBS 109288 / IBT 7711)</name>
    <name type="common">Toxic black mold</name>
    <name type="synonym">Stilbospora chartarum</name>
    <dbReference type="NCBI Taxonomy" id="1280523"/>
    <lineage>
        <taxon>Eukaryota</taxon>
        <taxon>Fungi</taxon>
        <taxon>Dikarya</taxon>
        <taxon>Ascomycota</taxon>
        <taxon>Pezizomycotina</taxon>
        <taxon>Sordariomycetes</taxon>
        <taxon>Hypocreomycetidae</taxon>
        <taxon>Hypocreales</taxon>
        <taxon>Stachybotryaceae</taxon>
        <taxon>Stachybotrys</taxon>
    </lineage>
</organism>
<gene>
    <name evidence="1" type="ORF">S7711_10468</name>
</gene>
<protein>
    <submittedName>
        <fullName evidence="1">Uncharacterized protein</fullName>
    </submittedName>
</protein>
<sequence length="213" mass="24311">MVEDDDDMLMAEDDDDTPMAEDYAFMLAPNFNHQPNSSPIQLGAIIADPKISQTIWYKIGEAPSFFMQLLRMIICSPKPCVSRLFEIPRLETRVLVTPPEDDEVNLTARLQELKVQAATRTKEERCYRPVYLISGLKIYYRDAGSQQAMTQFSYGVQTGASNLHEEEKEEDEGVIFAYQLLVIQQEITRDKGFTTDIYKPKHPLPPSETVVNI</sequence>
<dbReference type="Proteomes" id="UP000028045">
    <property type="component" value="Unassembled WGS sequence"/>
</dbReference>
<keyword evidence="2" id="KW-1185">Reference proteome</keyword>
<dbReference type="EMBL" id="KL647853">
    <property type="protein sequence ID" value="KEY73394.1"/>
    <property type="molecule type" value="Genomic_DNA"/>
</dbReference>
<dbReference type="AlphaFoldDB" id="A0A084B765"/>
<evidence type="ECO:0000313" key="1">
    <source>
        <dbReference type="EMBL" id="KEY73394.1"/>
    </source>
</evidence>